<organism evidence="1">
    <name type="scientific">Saccharomyces cerevisiae (strain CEN.PK113-7D)</name>
    <name type="common">Baker's yeast</name>
    <dbReference type="NCBI Taxonomy" id="889517"/>
    <lineage>
        <taxon>Eukaryota</taxon>
        <taxon>Fungi</taxon>
        <taxon>Dikarya</taxon>
        <taxon>Ascomycota</taxon>
        <taxon>Saccharomycotina</taxon>
        <taxon>Saccharomycetes</taxon>
        <taxon>Saccharomycetales</taxon>
        <taxon>Saccharomycetaceae</taxon>
        <taxon>Saccharomyces</taxon>
    </lineage>
</organism>
<sequence>MQRNNRLRNLFTVPVIMARQLKRNALSAGLAFAGNATSNEFDEHLQNEVEREREIQKKKK</sequence>
<reference evidence="1" key="1">
    <citation type="submission" date="2012-03" db="EMBL/GenBank/DDBJ databases">
        <title>De novo sequencing, assembly and analysis of the genome of the laboratory strain Saccharomyces cerevisiae CEN.PK113-7D, a model for modern industrial biotechnology.</title>
        <authorList>
            <person name="Nijkamp J.F."/>
            <person name="van den Broek M.A."/>
            <person name="Datema E."/>
            <person name="de Kok S."/>
            <person name="Bosman L."/>
            <person name="Luttink M.A."/>
            <person name="Daran-Lapujade P."/>
            <person name="Vongsangnak W."/>
            <person name="Nielsen J."/>
            <person name="Heijne W.H.M."/>
            <person name="Klaassen P."/>
            <person name="Platt D."/>
            <person name="Paddon C.J."/>
            <person name="Koetter P."/>
            <person name="van Ham R.C."/>
            <person name="Reinders M.J.T."/>
            <person name="Pronk J.T."/>
            <person name="de Ridder D."/>
            <person name="Daran J.-M."/>
        </authorList>
    </citation>
    <scope>NUCLEOTIDE SEQUENCE</scope>
    <source>
        <strain evidence="1">CEN.PK113-7D</strain>
    </source>
</reference>
<proteinExistence type="predicted"/>
<evidence type="ECO:0000313" key="1">
    <source>
        <dbReference type="EMBL" id="EIW11174.1"/>
    </source>
</evidence>
<dbReference type="Proteomes" id="UP000013192">
    <property type="component" value="Chromosome IV"/>
</dbReference>
<protein>
    <submittedName>
        <fullName evidence="1">Pus9p</fullName>
    </submittedName>
</protein>
<accession>N1P4B3</accession>
<dbReference type="AlphaFoldDB" id="N1P4B3"/>
<dbReference type="HOGENOM" id="CLU_2943624_0_0_1"/>
<gene>
    <name evidence="1" type="ORF">CENPK1137D_3792</name>
</gene>
<dbReference type="EMBL" id="CM001525">
    <property type="protein sequence ID" value="EIW11174.1"/>
    <property type="molecule type" value="Genomic_DNA"/>
</dbReference>
<name>N1P4B3_YEASC</name>